<sequence length="347" mass="39588">MNETKPENRQTRPEAWNDYCFTNTPSKNAEPARAARPVDGRQRMWESMVARPRDGIELRQTIRIRRSTLLDAKLDKLDRPSLKIAETTDEYVQAFTLLHNVYLKSGYLDREDPSRLHFGIHNLLPKTCVFIFKSYVKVLASMTFIPDSPEFGLPMDELYGTELRALRKKGRRIAEIGSLVTRLDRRGQNIVMFLAKAIFQYAVLADIDDLCITVNPKHVNFYRSIFLFDSLGEERFYEKVGAPAVALQVDMRRIGTALQEIYGASDFDTNLHAFFTRGNLHSQATGLHRLRAQKTAALPDELLQKLLEARPDLLRGLSRAQYAVLRYAYPGLDLPTRSSAAPGRPMP</sequence>
<evidence type="ECO:0000313" key="4">
    <source>
        <dbReference type="Proteomes" id="UP000004662"/>
    </source>
</evidence>
<dbReference type="InterPro" id="IPR054597">
    <property type="entry name" value="FeeM_cat"/>
</dbReference>
<reference evidence="4" key="1">
    <citation type="journal article" date="2015" name="Genome Announc.">
        <title>High-Quality Draft Genome Sequence of Desulfovibrio carbinoliphilus FW-101-2B, an Organic Acid-Oxidizing Sulfate-Reducing Bacterium Isolated from Uranium(VI)-Contaminated Groundwater.</title>
        <authorList>
            <person name="Ramsay B.D."/>
            <person name="Hwang C."/>
            <person name="Woo H.L."/>
            <person name="Carroll S.L."/>
            <person name="Lucas S."/>
            <person name="Han J."/>
            <person name="Lapidus A.L."/>
            <person name="Cheng J.F."/>
            <person name="Goodwin L.A."/>
            <person name="Pitluck S."/>
            <person name="Peters L."/>
            <person name="Chertkov O."/>
            <person name="Held B."/>
            <person name="Detter J.C."/>
            <person name="Han C.S."/>
            <person name="Tapia R."/>
            <person name="Land M.L."/>
            <person name="Hauser L.J."/>
            <person name="Kyrpides N.C."/>
            <person name="Ivanova N.N."/>
            <person name="Mikhailova N."/>
            <person name="Pagani I."/>
            <person name="Woyke T."/>
            <person name="Arkin A.P."/>
            <person name="Dehal P."/>
            <person name="Chivian D."/>
            <person name="Criddle C.S."/>
            <person name="Wu W."/>
            <person name="Chakraborty R."/>
            <person name="Hazen T.C."/>
            <person name="Fields M.W."/>
        </authorList>
    </citation>
    <scope>NUCLEOTIDE SEQUENCE [LARGE SCALE GENOMIC DNA]</scope>
    <source>
        <strain evidence="4">FW-101-2B</strain>
    </source>
</reference>
<proteinExistence type="predicted"/>
<dbReference type="Gene3D" id="3.40.630.30">
    <property type="match status" value="1"/>
</dbReference>
<evidence type="ECO:0000256" key="1">
    <source>
        <dbReference type="SAM" id="MobiDB-lite"/>
    </source>
</evidence>
<dbReference type="EMBL" id="CM001368">
    <property type="protein sequence ID" value="EHJ47374.1"/>
    <property type="molecule type" value="Genomic_DNA"/>
</dbReference>
<dbReference type="InterPro" id="IPR016181">
    <property type="entry name" value="Acyl_CoA_acyltransferase"/>
</dbReference>
<feature type="domain" description="N-acyl amino acid synthase FeeM catalytic core" evidence="2">
    <location>
        <begin position="93"/>
        <end position="250"/>
    </location>
</feature>
<name>G7Q7R5_9BACT</name>
<protein>
    <recommendedName>
        <fullName evidence="2">N-acyl amino acid synthase FeeM catalytic core domain-containing protein</fullName>
    </recommendedName>
</protein>
<dbReference type="AlphaFoldDB" id="G7Q7R5"/>
<accession>G7Q7R5</accession>
<dbReference type="STRING" id="694327.DFW101_1365"/>
<evidence type="ECO:0000313" key="3">
    <source>
        <dbReference type="EMBL" id="EHJ47374.1"/>
    </source>
</evidence>
<feature type="compositionally biased region" description="Basic and acidic residues" evidence="1">
    <location>
        <begin position="1"/>
        <end position="12"/>
    </location>
</feature>
<organism evidence="3 4">
    <name type="scientific">Solidesulfovibrio carbinoliphilus subsp. oakridgensis</name>
    <dbReference type="NCBI Taxonomy" id="694327"/>
    <lineage>
        <taxon>Bacteria</taxon>
        <taxon>Pseudomonadati</taxon>
        <taxon>Thermodesulfobacteriota</taxon>
        <taxon>Desulfovibrionia</taxon>
        <taxon>Desulfovibrionales</taxon>
        <taxon>Desulfovibrionaceae</taxon>
        <taxon>Solidesulfovibrio</taxon>
    </lineage>
</organism>
<evidence type="ECO:0000259" key="2">
    <source>
        <dbReference type="Pfam" id="PF21926"/>
    </source>
</evidence>
<dbReference type="Proteomes" id="UP000004662">
    <property type="component" value="Chromosome"/>
</dbReference>
<feature type="region of interest" description="Disordered" evidence="1">
    <location>
        <begin position="1"/>
        <end position="38"/>
    </location>
</feature>
<dbReference type="eggNOG" id="COG0476">
    <property type="taxonomic scope" value="Bacteria"/>
</dbReference>
<keyword evidence="4" id="KW-1185">Reference proteome</keyword>
<dbReference type="SUPFAM" id="SSF55729">
    <property type="entry name" value="Acyl-CoA N-acyltransferases (Nat)"/>
    <property type="match status" value="1"/>
</dbReference>
<gene>
    <name evidence="3" type="ORF">DFW101_1365</name>
</gene>
<dbReference type="HOGENOM" id="CLU_926625_0_0_7"/>
<dbReference type="Pfam" id="PF21926">
    <property type="entry name" value="FeeM"/>
    <property type="match status" value="1"/>
</dbReference>